<dbReference type="KEGG" id="dcr:108201098"/>
<comment type="subcellular location">
    <subcellularLocation>
        <location evidence="2">Membrane</location>
        <topology evidence="2">Single-pass membrane protein</topology>
    </subcellularLocation>
</comment>
<keyword evidence="10 13" id="KW-0503">Monooxygenase</keyword>
<dbReference type="GO" id="GO:0020037">
    <property type="term" value="F:heme binding"/>
    <property type="evidence" value="ECO:0007669"/>
    <property type="project" value="InterPro"/>
</dbReference>
<evidence type="ECO:0000256" key="6">
    <source>
        <dbReference type="ARBA" id="ARBA00022723"/>
    </source>
</evidence>
<keyword evidence="17" id="KW-1185">Reference proteome</keyword>
<evidence type="ECO:0000256" key="10">
    <source>
        <dbReference type="ARBA" id="ARBA00023033"/>
    </source>
</evidence>
<evidence type="ECO:0000256" key="3">
    <source>
        <dbReference type="ARBA" id="ARBA00010617"/>
    </source>
</evidence>
<evidence type="ECO:0000256" key="9">
    <source>
        <dbReference type="ARBA" id="ARBA00023004"/>
    </source>
</evidence>
<evidence type="ECO:0000256" key="13">
    <source>
        <dbReference type="RuleBase" id="RU000461"/>
    </source>
</evidence>
<dbReference type="Proteomes" id="UP000077755">
    <property type="component" value="Chromosome 9"/>
</dbReference>
<dbReference type="PRINTS" id="PR00463">
    <property type="entry name" value="EP450I"/>
</dbReference>
<feature type="chain" id="PRO_5008044446" description="Cytochrome P450" evidence="14">
    <location>
        <begin position="23"/>
        <end position="515"/>
    </location>
</feature>
<accession>A0A175YDB8</accession>
<dbReference type="GO" id="GO:0016020">
    <property type="term" value="C:membrane"/>
    <property type="evidence" value="ECO:0007669"/>
    <property type="project" value="UniProtKB-SubCell"/>
</dbReference>
<dbReference type="PROSITE" id="PS00086">
    <property type="entry name" value="CYTOCHROME_P450"/>
    <property type="match status" value="1"/>
</dbReference>
<dbReference type="Pfam" id="PF00067">
    <property type="entry name" value="p450"/>
    <property type="match status" value="1"/>
</dbReference>
<dbReference type="PANTHER" id="PTHR24298:SF800">
    <property type="entry name" value="CYTOCHROME P450 89A2-RELATED"/>
    <property type="match status" value="1"/>
</dbReference>
<evidence type="ECO:0000256" key="2">
    <source>
        <dbReference type="ARBA" id="ARBA00004167"/>
    </source>
</evidence>
<comment type="similarity">
    <text evidence="3 13">Belongs to the cytochrome P450 family.</text>
</comment>
<dbReference type="EMBL" id="CP093351">
    <property type="protein sequence ID" value="WOH14143.1"/>
    <property type="molecule type" value="Genomic_DNA"/>
</dbReference>
<comment type="cofactor">
    <cofactor evidence="1 12">
        <name>heme</name>
        <dbReference type="ChEBI" id="CHEBI:30413"/>
    </cofactor>
</comment>
<dbReference type="FunFam" id="1.10.630.10:FF:000012">
    <property type="entry name" value="Cytochrome P450 family protein"/>
    <property type="match status" value="1"/>
</dbReference>
<name>A0A175YDB8_DAUCS</name>
<keyword evidence="9 12" id="KW-0408">Iron</keyword>
<dbReference type="PANTHER" id="PTHR24298">
    <property type="entry name" value="FLAVONOID 3'-MONOOXYGENASE-RELATED"/>
    <property type="match status" value="1"/>
</dbReference>
<evidence type="ECO:0000256" key="14">
    <source>
        <dbReference type="SAM" id="SignalP"/>
    </source>
</evidence>
<evidence type="ECO:0000256" key="11">
    <source>
        <dbReference type="ARBA" id="ARBA00023136"/>
    </source>
</evidence>
<dbReference type="InterPro" id="IPR036396">
    <property type="entry name" value="Cyt_P450_sf"/>
</dbReference>
<dbReference type="InterPro" id="IPR001128">
    <property type="entry name" value="Cyt_P450"/>
</dbReference>
<evidence type="ECO:0000256" key="7">
    <source>
        <dbReference type="ARBA" id="ARBA00022989"/>
    </source>
</evidence>
<keyword evidence="8 13" id="KW-0560">Oxidoreductase</keyword>
<keyword evidence="5" id="KW-0812">Transmembrane</keyword>
<dbReference type="GO" id="GO:0005506">
    <property type="term" value="F:iron ion binding"/>
    <property type="evidence" value="ECO:0007669"/>
    <property type="project" value="InterPro"/>
</dbReference>
<dbReference type="Gramene" id="KZM81624">
    <property type="protein sequence ID" value="KZM81624"/>
    <property type="gene ID" value="DCAR_029237"/>
</dbReference>
<keyword evidence="14" id="KW-0732">Signal</keyword>
<evidence type="ECO:0008006" key="18">
    <source>
        <dbReference type="Google" id="ProtNLM"/>
    </source>
</evidence>
<dbReference type="STRING" id="79200.A0A175YDB8"/>
<keyword evidence="4 12" id="KW-0349">Heme</keyword>
<evidence type="ECO:0000256" key="1">
    <source>
        <dbReference type="ARBA" id="ARBA00001971"/>
    </source>
</evidence>
<dbReference type="CDD" id="cd11075">
    <property type="entry name" value="CYP77_89"/>
    <property type="match status" value="1"/>
</dbReference>
<organism evidence="15">
    <name type="scientific">Daucus carota subsp. sativus</name>
    <name type="common">Carrot</name>
    <dbReference type="NCBI Taxonomy" id="79200"/>
    <lineage>
        <taxon>Eukaryota</taxon>
        <taxon>Viridiplantae</taxon>
        <taxon>Streptophyta</taxon>
        <taxon>Embryophyta</taxon>
        <taxon>Tracheophyta</taxon>
        <taxon>Spermatophyta</taxon>
        <taxon>Magnoliopsida</taxon>
        <taxon>eudicotyledons</taxon>
        <taxon>Gunneridae</taxon>
        <taxon>Pentapetalae</taxon>
        <taxon>asterids</taxon>
        <taxon>campanulids</taxon>
        <taxon>Apiales</taxon>
        <taxon>Apiaceae</taxon>
        <taxon>Apioideae</taxon>
        <taxon>Scandiceae</taxon>
        <taxon>Daucinae</taxon>
        <taxon>Daucus</taxon>
        <taxon>Daucus sect. Daucus</taxon>
    </lineage>
</organism>
<evidence type="ECO:0000313" key="15">
    <source>
        <dbReference type="EMBL" id="KZM81624.1"/>
    </source>
</evidence>
<reference evidence="15" key="1">
    <citation type="journal article" date="2016" name="Nat. Genet.">
        <title>A high-quality carrot genome assembly provides new insights into carotenoid accumulation and asterid genome evolution.</title>
        <authorList>
            <person name="Iorizzo M."/>
            <person name="Ellison S."/>
            <person name="Senalik D."/>
            <person name="Zeng P."/>
            <person name="Satapoomin P."/>
            <person name="Huang J."/>
            <person name="Bowman M."/>
            <person name="Iovene M."/>
            <person name="Sanseverino W."/>
            <person name="Cavagnaro P."/>
            <person name="Yildiz M."/>
            <person name="Macko-Podgorni A."/>
            <person name="Moranska E."/>
            <person name="Grzebelus E."/>
            <person name="Grzebelus D."/>
            <person name="Ashrafi H."/>
            <person name="Zheng Z."/>
            <person name="Cheng S."/>
            <person name="Spooner D."/>
            <person name="Van Deynze A."/>
            <person name="Simon P."/>
        </authorList>
    </citation>
    <scope>NUCLEOTIDE SEQUENCE [LARGE SCALE GENOMIC DNA]</scope>
    <source>
        <tissue evidence="15">Leaf</tissue>
    </source>
</reference>
<dbReference type="EMBL" id="LNRQ01000009">
    <property type="protein sequence ID" value="KZM81624.1"/>
    <property type="molecule type" value="Genomic_DNA"/>
</dbReference>
<gene>
    <name evidence="15" type="ORF">DCAR_029237</name>
    <name evidence="16" type="ORF">DCAR_0933659</name>
</gene>
<evidence type="ECO:0000256" key="12">
    <source>
        <dbReference type="PIRSR" id="PIRSR602401-1"/>
    </source>
</evidence>
<keyword evidence="11" id="KW-0472">Membrane</keyword>
<keyword evidence="7" id="KW-1133">Transmembrane helix</keyword>
<dbReference type="OrthoDB" id="1055148at2759"/>
<dbReference type="Gene3D" id="1.10.630.10">
    <property type="entry name" value="Cytochrome P450"/>
    <property type="match status" value="1"/>
</dbReference>
<evidence type="ECO:0000313" key="16">
    <source>
        <dbReference type="EMBL" id="WOH14143.1"/>
    </source>
</evidence>
<dbReference type="InterPro" id="IPR051103">
    <property type="entry name" value="Plant_metabolite_P450s"/>
</dbReference>
<dbReference type="InterPro" id="IPR017972">
    <property type="entry name" value="Cyt_P450_CS"/>
</dbReference>
<feature type="signal peptide" evidence="14">
    <location>
        <begin position="1"/>
        <end position="22"/>
    </location>
</feature>
<dbReference type="SUPFAM" id="SSF48264">
    <property type="entry name" value="Cytochrome P450"/>
    <property type="match status" value="1"/>
</dbReference>
<reference evidence="16" key="2">
    <citation type="submission" date="2022-03" db="EMBL/GenBank/DDBJ databases">
        <title>Draft title - Genomic analysis of global carrot germplasm unveils the trajectory of domestication and the origin of high carotenoid orange carrot.</title>
        <authorList>
            <person name="Iorizzo M."/>
            <person name="Ellison S."/>
            <person name="Senalik D."/>
            <person name="Macko-Podgorni A."/>
            <person name="Grzebelus D."/>
            <person name="Bostan H."/>
            <person name="Rolling W."/>
            <person name="Curaba J."/>
            <person name="Simon P."/>
        </authorList>
    </citation>
    <scope>NUCLEOTIDE SEQUENCE</scope>
    <source>
        <tissue evidence="16">Leaf</tissue>
    </source>
</reference>
<proteinExistence type="inferred from homology"/>
<evidence type="ECO:0000256" key="4">
    <source>
        <dbReference type="ARBA" id="ARBA00022617"/>
    </source>
</evidence>
<dbReference type="OMA" id="VMIDYGS"/>
<protein>
    <recommendedName>
        <fullName evidence="18">Cytochrome P450</fullName>
    </recommendedName>
</protein>
<sequence length="515" mass="57883">MEAWFIIAITLSLALLLKPLLSLLTASGPHLPPGPTSYPILGNLLWLRHSLSDIEQILAQLKLKYGPIIRLTIGSRTAIFINSHSLAHTSLVENGAVFSDRPKAPPITKFLSSDQHTITSAGYGATWRLFRRNLSSEILHPSRVKAFSHARDWVLNLLVRRFDKSSDKGGVKVVGEFQFAMFGLLVLMCFGDKLEEKEIKEIERVQRGLLLSLGRFRVLDIWPVLGKVLFYRRWLELKQLRRNQEGVLIPLIKSRLEKLQSGFDQDEGVVSYVDTLLKLKLPEEGDRKLSFGEIVGLCGEFLNAGTDTTTTALQWIMANLVKYPEIQGKVYDEIVGVKGNCPGLGGEGKMVVVEEEDLQQMPYLKAVVLESLRAHPPAHFVLTHSVTEEVKLDGYVVPTDARINYMVAEMGRDPKVWDDPLEFKPERFLNKKGDLDAFDITGSRGIKMMPFGAGRRICPGLNLALLHLEYFVANLIWHFEWKAPDGVPVDLSEKAEFTVVMKNPLLAHISPRAKM</sequence>
<dbReference type="AlphaFoldDB" id="A0A175YDB8"/>
<evidence type="ECO:0000256" key="8">
    <source>
        <dbReference type="ARBA" id="ARBA00023002"/>
    </source>
</evidence>
<dbReference type="PRINTS" id="PR00385">
    <property type="entry name" value="P450"/>
</dbReference>
<dbReference type="InterPro" id="IPR002401">
    <property type="entry name" value="Cyt_P450_E_grp-I"/>
</dbReference>
<evidence type="ECO:0000313" key="17">
    <source>
        <dbReference type="Proteomes" id="UP000077755"/>
    </source>
</evidence>
<dbReference type="GO" id="GO:0016709">
    <property type="term" value="F:oxidoreductase activity, acting on paired donors, with incorporation or reduction of molecular oxygen, NAD(P)H as one donor, and incorporation of one atom of oxygen"/>
    <property type="evidence" value="ECO:0007669"/>
    <property type="project" value="TreeGrafter"/>
</dbReference>
<feature type="binding site" description="axial binding residue" evidence="12">
    <location>
        <position position="458"/>
    </location>
    <ligand>
        <name>heme</name>
        <dbReference type="ChEBI" id="CHEBI:30413"/>
    </ligand>
    <ligandPart>
        <name>Fe</name>
        <dbReference type="ChEBI" id="CHEBI:18248"/>
    </ligandPart>
</feature>
<evidence type="ECO:0000256" key="5">
    <source>
        <dbReference type="ARBA" id="ARBA00022692"/>
    </source>
</evidence>
<keyword evidence="6 12" id="KW-0479">Metal-binding</keyword>